<keyword evidence="5 10" id="KW-1133">Transmembrane helix</keyword>
<dbReference type="AlphaFoldDB" id="A0A6J7IYE1"/>
<keyword evidence="8" id="KW-1015">Disulfide bond</keyword>
<feature type="transmembrane region" description="Helical" evidence="10">
    <location>
        <begin position="77"/>
        <end position="96"/>
    </location>
</feature>
<feature type="transmembrane region" description="Helical" evidence="10">
    <location>
        <begin position="17"/>
        <end position="36"/>
    </location>
</feature>
<keyword evidence="6" id="KW-0560">Oxidoreductase</keyword>
<evidence type="ECO:0000256" key="4">
    <source>
        <dbReference type="ARBA" id="ARBA00022719"/>
    </source>
</evidence>
<keyword evidence="7 10" id="KW-0472">Membrane</keyword>
<feature type="transmembrane region" description="Helical" evidence="10">
    <location>
        <begin position="129"/>
        <end position="152"/>
    </location>
</feature>
<evidence type="ECO:0000256" key="2">
    <source>
        <dbReference type="ARBA" id="ARBA00006214"/>
    </source>
</evidence>
<dbReference type="CDD" id="cd12922">
    <property type="entry name" value="VKOR_5"/>
    <property type="match status" value="1"/>
</dbReference>
<dbReference type="GO" id="GO:0016491">
    <property type="term" value="F:oxidoreductase activity"/>
    <property type="evidence" value="ECO:0007669"/>
    <property type="project" value="UniProtKB-KW"/>
</dbReference>
<accession>A0A6J7IYE1</accession>
<dbReference type="Pfam" id="PF07884">
    <property type="entry name" value="VKOR"/>
    <property type="match status" value="1"/>
</dbReference>
<evidence type="ECO:0000256" key="5">
    <source>
        <dbReference type="ARBA" id="ARBA00022989"/>
    </source>
</evidence>
<dbReference type="GO" id="GO:0048038">
    <property type="term" value="F:quinone binding"/>
    <property type="evidence" value="ECO:0007669"/>
    <property type="project" value="UniProtKB-KW"/>
</dbReference>
<dbReference type="InterPro" id="IPR041714">
    <property type="entry name" value="VKOR_Actinobacteria"/>
</dbReference>
<organism evidence="12">
    <name type="scientific">freshwater metagenome</name>
    <dbReference type="NCBI Taxonomy" id="449393"/>
    <lineage>
        <taxon>unclassified sequences</taxon>
        <taxon>metagenomes</taxon>
        <taxon>ecological metagenomes</taxon>
    </lineage>
</organism>
<keyword evidence="3 10" id="KW-0812">Transmembrane</keyword>
<feature type="domain" description="Vitamin K epoxide reductase" evidence="11">
    <location>
        <begin position="13"/>
        <end position="154"/>
    </location>
</feature>
<evidence type="ECO:0000256" key="9">
    <source>
        <dbReference type="ARBA" id="ARBA00023284"/>
    </source>
</evidence>
<feature type="transmembrane region" description="Helical" evidence="10">
    <location>
        <begin position="172"/>
        <end position="194"/>
    </location>
</feature>
<name>A0A6J7IYE1_9ZZZZ</name>
<dbReference type="Gene3D" id="1.20.1440.130">
    <property type="entry name" value="VKOR domain"/>
    <property type="match status" value="1"/>
</dbReference>
<dbReference type="EMBL" id="CAFBNE010000011">
    <property type="protein sequence ID" value="CAB4935364.1"/>
    <property type="molecule type" value="Genomic_DNA"/>
</dbReference>
<proteinExistence type="inferred from homology"/>
<dbReference type="SMART" id="SM00756">
    <property type="entry name" value="VKc"/>
    <property type="match status" value="1"/>
</dbReference>
<evidence type="ECO:0000256" key="1">
    <source>
        <dbReference type="ARBA" id="ARBA00004141"/>
    </source>
</evidence>
<evidence type="ECO:0000256" key="6">
    <source>
        <dbReference type="ARBA" id="ARBA00023002"/>
    </source>
</evidence>
<evidence type="ECO:0000259" key="11">
    <source>
        <dbReference type="SMART" id="SM00756"/>
    </source>
</evidence>
<comment type="subcellular location">
    <subcellularLocation>
        <location evidence="1">Membrane</location>
        <topology evidence="1">Multi-pass membrane protein</topology>
    </subcellularLocation>
</comment>
<gene>
    <name evidence="12" type="ORF">UFOPK3772_00528</name>
</gene>
<reference evidence="12" key="1">
    <citation type="submission" date="2020-05" db="EMBL/GenBank/DDBJ databases">
        <authorList>
            <person name="Chiriac C."/>
            <person name="Salcher M."/>
            <person name="Ghai R."/>
            <person name="Kavagutti S V."/>
        </authorList>
    </citation>
    <scope>NUCLEOTIDE SEQUENCE</scope>
</reference>
<feature type="transmembrane region" description="Helical" evidence="10">
    <location>
        <begin position="102"/>
        <end position="122"/>
    </location>
</feature>
<protein>
    <submittedName>
        <fullName evidence="12">Unannotated protein</fullName>
    </submittedName>
</protein>
<evidence type="ECO:0000256" key="10">
    <source>
        <dbReference type="SAM" id="Phobius"/>
    </source>
</evidence>
<evidence type="ECO:0000256" key="8">
    <source>
        <dbReference type="ARBA" id="ARBA00023157"/>
    </source>
</evidence>
<dbReference type="GO" id="GO:0016020">
    <property type="term" value="C:membrane"/>
    <property type="evidence" value="ECO:0007669"/>
    <property type="project" value="UniProtKB-SubCell"/>
</dbReference>
<dbReference type="InterPro" id="IPR012932">
    <property type="entry name" value="VKOR"/>
</dbReference>
<keyword evidence="4" id="KW-0874">Quinone</keyword>
<dbReference type="InterPro" id="IPR038354">
    <property type="entry name" value="VKOR_sf"/>
</dbReference>
<evidence type="ECO:0000256" key="7">
    <source>
        <dbReference type="ARBA" id="ARBA00023136"/>
    </source>
</evidence>
<comment type="similarity">
    <text evidence="2">Belongs to the VKOR family.</text>
</comment>
<evidence type="ECO:0000256" key="3">
    <source>
        <dbReference type="ARBA" id="ARBA00022692"/>
    </source>
</evidence>
<keyword evidence="9" id="KW-0676">Redox-active center</keyword>
<sequence length="204" mass="22060">MQSTQGSTRPRLDRSTAMILIFGGALGLLAAIELTIEKVRVLSDSTYVPTCDINPVLSCGSVITTPQAEAFGFPNPILGLIGFSVTITLGVIIATGTTLPRWMWLGLNAGALLGFAFVQWLVWQSLYSIGALCPWCMVVWAVTAPIAIWVTAANLASGRIPAPDSWQTSLEAIAGLRVFVLAGWYLTVLGLIFLRWQDFWTNSI</sequence>
<evidence type="ECO:0000313" key="12">
    <source>
        <dbReference type="EMBL" id="CAB4935364.1"/>
    </source>
</evidence>